<gene>
    <name evidence="2" type="ORF">GEMMAAP_12445</name>
</gene>
<keyword evidence="3" id="KW-1185">Reference proteome</keyword>
<dbReference type="Proteomes" id="UP000076404">
    <property type="component" value="Chromosome"/>
</dbReference>
<dbReference type="EMBL" id="CP011454">
    <property type="protein sequence ID" value="AMW05395.1"/>
    <property type="molecule type" value="Genomic_DNA"/>
</dbReference>
<accession>A0A143BLC3</accession>
<evidence type="ECO:0000256" key="1">
    <source>
        <dbReference type="SAM" id="SignalP"/>
    </source>
</evidence>
<organism evidence="2 3">
    <name type="scientific">Gemmatimonas phototrophica</name>
    <dbReference type="NCBI Taxonomy" id="1379270"/>
    <lineage>
        <taxon>Bacteria</taxon>
        <taxon>Pseudomonadati</taxon>
        <taxon>Gemmatimonadota</taxon>
        <taxon>Gemmatimonadia</taxon>
        <taxon>Gemmatimonadales</taxon>
        <taxon>Gemmatimonadaceae</taxon>
        <taxon>Gemmatimonas</taxon>
    </lineage>
</organism>
<proteinExistence type="predicted"/>
<dbReference type="STRING" id="1379270.GEMMAAP_12445"/>
<dbReference type="eggNOG" id="ENOG50314YW">
    <property type="taxonomic scope" value="Bacteria"/>
</dbReference>
<sequence length="146" mass="15282">MIFVLALIALYPGASLRAQTAPASPAASVSAPPTPSPVDGEVVDLVLKGKQLEVVYKNIGRVATEILGELQVRDPEGNVVGAVPFVEGRRVAAGKTEKYRVNMPALPPGKYTLFAVVHFGGASLAAAQADLEIQQDVPTPSIPVRE</sequence>
<dbReference type="AlphaFoldDB" id="A0A143BLC3"/>
<dbReference type="KEGG" id="gph:GEMMAAP_12445"/>
<keyword evidence="1" id="KW-0732">Signal</keyword>
<reference evidence="2 3" key="2">
    <citation type="journal article" date="2016" name="Environ. Microbiol. Rep.">
        <title>Metagenomic evidence for the presence of phototrophic Gemmatimonadetes bacteria in diverse environments.</title>
        <authorList>
            <person name="Zeng Y."/>
            <person name="Baumbach J."/>
            <person name="Barbosa E.G."/>
            <person name="Azevedo V."/>
            <person name="Zhang C."/>
            <person name="Koblizek M."/>
        </authorList>
    </citation>
    <scope>NUCLEOTIDE SEQUENCE [LARGE SCALE GENOMIC DNA]</scope>
    <source>
        <strain evidence="2 3">AP64</strain>
    </source>
</reference>
<feature type="chain" id="PRO_5007506942" evidence="1">
    <location>
        <begin position="21"/>
        <end position="146"/>
    </location>
</feature>
<reference evidence="2 3" key="1">
    <citation type="journal article" date="2014" name="Proc. Natl. Acad. Sci. U.S.A.">
        <title>Functional type 2 photosynthetic reaction centers found in the rare bacterial phylum Gemmatimonadetes.</title>
        <authorList>
            <person name="Zeng Y."/>
            <person name="Feng F."/>
            <person name="Medova H."/>
            <person name="Dean J."/>
            <person name="Koblizek M."/>
        </authorList>
    </citation>
    <scope>NUCLEOTIDE SEQUENCE [LARGE SCALE GENOMIC DNA]</scope>
    <source>
        <strain evidence="2 3">AP64</strain>
    </source>
</reference>
<protein>
    <submittedName>
        <fullName evidence="2">Uncharacterized protein</fullName>
    </submittedName>
</protein>
<feature type="signal peptide" evidence="1">
    <location>
        <begin position="1"/>
        <end position="20"/>
    </location>
</feature>
<evidence type="ECO:0000313" key="3">
    <source>
        <dbReference type="Proteomes" id="UP000076404"/>
    </source>
</evidence>
<evidence type="ECO:0000313" key="2">
    <source>
        <dbReference type="EMBL" id="AMW05395.1"/>
    </source>
</evidence>
<name>A0A143BLC3_9BACT</name>